<evidence type="ECO:0000313" key="3">
    <source>
        <dbReference type="Proteomes" id="UP000314294"/>
    </source>
</evidence>
<keyword evidence="3" id="KW-1185">Reference proteome</keyword>
<accession>A0A4Z2IQM2</accession>
<dbReference type="Proteomes" id="UP000314294">
    <property type="component" value="Unassembled WGS sequence"/>
</dbReference>
<name>A0A4Z2IQM2_9TELE</name>
<feature type="region of interest" description="Disordered" evidence="1">
    <location>
        <begin position="1"/>
        <end position="26"/>
    </location>
</feature>
<sequence length="108" mass="11991">MQQGLTDTCRCTRYQPEPPSEEAADTLEEKRFPGALPAKNSGTVDLHTRYGIRHVSALATLFGWRIIYSYSRKTNVTEDDCLTSVKALNIALCLCLIRHSYGPSVATV</sequence>
<comment type="caution">
    <text evidence="2">The sequence shown here is derived from an EMBL/GenBank/DDBJ whole genome shotgun (WGS) entry which is preliminary data.</text>
</comment>
<evidence type="ECO:0000313" key="2">
    <source>
        <dbReference type="EMBL" id="TNN80131.1"/>
    </source>
</evidence>
<reference evidence="2 3" key="1">
    <citation type="submission" date="2019-03" db="EMBL/GenBank/DDBJ databases">
        <title>First draft genome of Liparis tanakae, snailfish: a comprehensive survey of snailfish specific genes.</title>
        <authorList>
            <person name="Kim W."/>
            <person name="Song I."/>
            <person name="Jeong J.-H."/>
            <person name="Kim D."/>
            <person name="Kim S."/>
            <person name="Ryu S."/>
            <person name="Song J.Y."/>
            <person name="Lee S.K."/>
        </authorList>
    </citation>
    <scope>NUCLEOTIDE SEQUENCE [LARGE SCALE GENOMIC DNA]</scope>
    <source>
        <tissue evidence="2">Muscle</tissue>
    </source>
</reference>
<evidence type="ECO:0000256" key="1">
    <source>
        <dbReference type="SAM" id="MobiDB-lite"/>
    </source>
</evidence>
<protein>
    <submittedName>
        <fullName evidence="2">Uncharacterized protein</fullName>
    </submittedName>
</protein>
<gene>
    <name evidence="2" type="ORF">EYF80_009642</name>
</gene>
<proteinExistence type="predicted"/>
<organism evidence="2 3">
    <name type="scientific">Liparis tanakae</name>
    <name type="common">Tanaka's snailfish</name>
    <dbReference type="NCBI Taxonomy" id="230148"/>
    <lineage>
        <taxon>Eukaryota</taxon>
        <taxon>Metazoa</taxon>
        <taxon>Chordata</taxon>
        <taxon>Craniata</taxon>
        <taxon>Vertebrata</taxon>
        <taxon>Euteleostomi</taxon>
        <taxon>Actinopterygii</taxon>
        <taxon>Neopterygii</taxon>
        <taxon>Teleostei</taxon>
        <taxon>Neoteleostei</taxon>
        <taxon>Acanthomorphata</taxon>
        <taxon>Eupercaria</taxon>
        <taxon>Perciformes</taxon>
        <taxon>Cottioidei</taxon>
        <taxon>Cottales</taxon>
        <taxon>Liparidae</taxon>
        <taxon>Liparis</taxon>
    </lineage>
</organism>
<dbReference type="AlphaFoldDB" id="A0A4Z2IQM2"/>
<dbReference type="EMBL" id="SRLO01000057">
    <property type="protein sequence ID" value="TNN80131.1"/>
    <property type="molecule type" value="Genomic_DNA"/>
</dbReference>